<dbReference type="AlphaFoldDB" id="A0A166D3J0"/>
<keyword evidence="3" id="KW-1185">Reference proteome</keyword>
<gene>
    <name evidence="2" type="ORF">FIBSPDRAFT_113426</name>
</gene>
<dbReference type="EMBL" id="KV417619">
    <property type="protein sequence ID" value="KZP14277.1"/>
    <property type="molecule type" value="Genomic_DNA"/>
</dbReference>
<reference evidence="2 3" key="1">
    <citation type="journal article" date="2016" name="Mol. Biol. Evol.">
        <title>Comparative Genomics of Early-Diverging Mushroom-Forming Fungi Provides Insights into the Origins of Lignocellulose Decay Capabilities.</title>
        <authorList>
            <person name="Nagy L.G."/>
            <person name="Riley R."/>
            <person name="Tritt A."/>
            <person name="Adam C."/>
            <person name="Daum C."/>
            <person name="Floudas D."/>
            <person name="Sun H."/>
            <person name="Yadav J.S."/>
            <person name="Pangilinan J."/>
            <person name="Larsson K.H."/>
            <person name="Matsuura K."/>
            <person name="Barry K."/>
            <person name="Labutti K."/>
            <person name="Kuo R."/>
            <person name="Ohm R.A."/>
            <person name="Bhattacharya S.S."/>
            <person name="Shirouzu T."/>
            <person name="Yoshinaga Y."/>
            <person name="Martin F.M."/>
            <person name="Grigoriev I.V."/>
            <person name="Hibbett D.S."/>
        </authorList>
    </citation>
    <scope>NUCLEOTIDE SEQUENCE [LARGE SCALE GENOMIC DNA]</scope>
    <source>
        <strain evidence="2 3">CBS 109695</strain>
    </source>
</reference>
<dbReference type="Proteomes" id="UP000076532">
    <property type="component" value="Unassembled WGS sequence"/>
</dbReference>
<organism evidence="2 3">
    <name type="scientific">Athelia psychrophila</name>
    <dbReference type="NCBI Taxonomy" id="1759441"/>
    <lineage>
        <taxon>Eukaryota</taxon>
        <taxon>Fungi</taxon>
        <taxon>Dikarya</taxon>
        <taxon>Basidiomycota</taxon>
        <taxon>Agaricomycotina</taxon>
        <taxon>Agaricomycetes</taxon>
        <taxon>Agaricomycetidae</taxon>
        <taxon>Atheliales</taxon>
        <taxon>Atheliaceae</taxon>
        <taxon>Athelia</taxon>
    </lineage>
</organism>
<evidence type="ECO:0000313" key="2">
    <source>
        <dbReference type="EMBL" id="KZP14277.1"/>
    </source>
</evidence>
<evidence type="ECO:0000313" key="3">
    <source>
        <dbReference type="Proteomes" id="UP000076532"/>
    </source>
</evidence>
<sequence length="79" mass="8278">MPASYAAAQDSRCDGRATASDLEQAQAQAAQRPGLLRESPTIPPPVLAPSSCPRYLIILSMRAQPADGPVYTTIHDASG</sequence>
<evidence type="ECO:0000256" key="1">
    <source>
        <dbReference type="SAM" id="MobiDB-lite"/>
    </source>
</evidence>
<accession>A0A166D3J0</accession>
<feature type="region of interest" description="Disordered" evidence="1">
    <location>
        <begin position="1"/>
        <end position="47"/>
    </location>
</feature>
<protein>
    <submittedName>
        <fullName evidence="2">Uncharacterized protein</fullName>
    </submittedName>
</protein>
<proteinExistence type="predicted"/>
<name>A0A166D3J0_9AGAM</name>